<reference evidence="1" key="1">
    <citation type="journal article" date="2021" name="Proc. Natl. Acad. Sci. U.S.A.">
        <title>A Catalog of Tens of Thousands of Viruses from Human Metagenomes Reveals Hidden Associations with Chronic Diseases.</title>
        <authorList>
            <person name="Tisza M.J."/>
            <person name="Buck C.B."/>
        </authorList>
    </citation>
    <scope>NUCLEOTIDE SEQUENCE</scope>
    <source>
        <strain evidence="1">CtLdn10</strain>
    </source>
</reference>
<organism evidence="1">
    <name type="scientific">Siphoviridae sp. ctLdn10</name>
    <dbReference type="NCBI Taxonomy" id="2827847"/>
    <lineage>
        <taxon>Viruses</taxon>
        <taxon>Duplodnaviria</taxon>
        <taxon>Heunggongvirae</taxon>
        <taxon>Uroviricota</taxon>
        <taxon>Caudoviricetes</taxon>
    </lineage>
</organism>
<dbReference type="EMBL" id="BK032647">
    <property type="protein sequence ID" value="DAF53141.1"/>
    <property type="molecule type" value="Genomic_DNA"/>
</dbReference>
<protein>
    <recommendedName>
        <fullName evidence="2">Bacterial repeat domain-containing protein</fullName>
    </recommendedName>
</protein>
<evidence type="ECO:0000313" key="1">
    <source>
        <dbReference type="EMBL" id="DAF53141.1"/>
    </source>
</evidence>
<sequence>MAKPEFIGKNNLTHIADQFAPQIVMGASYFRPEEMTRLGINVISGVQFKNTKTIMARKGGTTRRKVVGTPVENKIGFLKERVLVAKLTWNRFRDNRDNYVETPYPVEGSSDFSYPLSEAAFLAITATYGEDLFLNLFHGNLQNDENGPKGALSLMDGYHTLVAHDIEDGIISEAMGNLRPCDAISAPVDDKDIAAWLAVETWIQKWNPSLKSQKEVLIYCDTTRASYIETAYANKWHGNKGVTYVDNTINFKVTEHPNITFVPSDVYGEGERLMATIKGNLEYGVNTNDSRTKISVREGSDDDAEDIIFQVQSIQGCRILNPLSSAFVVSTAAIKDKLVSGDYQNATLVVTSNDEKLGTVQVDGAKNDPTKEYAPNTSVTLKAVKTGTNKFVRWSNGKTAEEITIVTDGYPMSLMAIFSK</sequence>
<proteinExistence type="predicted"/>
<evidence type="ECO:0008006" key="2">
    <source>
        <dbReference type="Google" id="ProtNLM"/>
    </source>
</evidence>
<accession>A0A8S5SQ02</accession>
<name>A0A8S5SQ02_9CAUD</name>